<dbReference type="RefSeq" id="WP_250338045.1">
    <property type="nucleotide sequence ID" value="NZ_CP063231.1"/>
</dbReference>
<dbReference type="Proteomes" id="UP001056681">
    <property type="component" value="Chromosome"/>
</dbReference>
<gene>
    <name evidence="1" type="ORF">IM816_10545</name>
</gene>
<evidence type="ECO:0000313" key="2">
    <source>
        <dbReference type="Proteomes" id="UP001056681"/>
    </source>
</evidence>
<dbReference type="EMBL" id="CP063231">
    <property type="protein sequence ID" value="URL57095.1"/>
    <property type="molecule type" value="Genomic_DNA"/>
</dbReference>
<dbReference type="Pfam" id="PF13489">
    <property type="entry name" value="Methyltransf_23"/>
    <property type="match status" value="1"/>
</dbReference>
<protein>
    <submittedName>
        <fullName evidence="1">Class I SAM-dependent methyltransferase</fullName>
    </submittedName>
</protein>
<dbReference type="Gene3D" id="3.40.50.150">
    <property type="entry name" value="Vaccinia Virus protein VP39"/>
    <property type="match status" value="1"/>
</dbReference>
<keyword evidence="1" id="KW-0808">Transferase</keyword>
<dbReference type="SUPFAM" id="SSF53335">
    <property type="entry name" value="S-adenosyl-L-methionine-dependent methyltransferases"/>
    <property type="match status" value="1"/>
</dbReference>
<dbReference type="InterPro" id="IPR029063">
    <property type="entry name" value="SAM-dependent_MTases_sf"/>
</dbReference>
<reference evidence="1" key="1">
    <citation type="submission" date="2020-10" db="EMBL/GenBank/DDBJ databases">
        <title>Whole-genome sequence of Luteibacter sp. EIF3.</title>
        <authorList>
            <person name="Friedrich I."/>
            <person name="Hertel R."/>
            <person name="Daniel R."/>
        </authorList>
    </citation>
    <scope>NUCLEOTIDE SEQUENCE</scope>
    <source>
        <strain evidence="1">EIF3</strain>
    </source>
</reference>
<evidence type="ECO:0000313" key="1">
    <source>
        <dbReference type="EMBL" id="URL57095.1"/>
    </source>
</evidence>
<proteinExistence type="predicted"/>
<name>A0ABY4SXT3_9GAMM</name>
<dbReference type="GO" id="GO:0032259">
    <property type="term" value="P:methylation"/>
    <property type="evidence" value="ECO:0007669"/>
    <property type="project" value="UniProtKB-KW"/>
</dbReference>
<sequence>MPRDRSEGWNDIADQYLAARSSIGADLVRAWARENLPPSASVLDVGCGSGVPIAQVLIEDGFNVFGIDASPNLVAAFHARFPDTPVACEAAQESVFFRRSFGGAVSIGLIFLLGEDDQREVLRRIGDALEPGGRLLFSAPREICQWDDLLTCRPSRSLGEDAYVAHLQMLGLRVVGCLNDEGGNNYFDVVKNAVRVGPP</sequence>
<accession>A0ABY4SXT3</accession>
<dbReference type="CDD" id="cd02440">
    <property type="entry name" value="AdoMet_MTases"/>
    <property type="match status" value="1"/>
</dbReference>
<dbReference type="GO" id="GO:0008168">
    <property type="term" value="F:methyltransferase activity"/>
    <property type="evidence" value="ECO:0007669"/>
    <property type="project" value="UniProtKB-KW"/>
</dbReference>
<organism evidence="1 2">
    <name type="scientific">Luteibacter flocculans</name>
    <dbReference type="NCBI Taxonomy" id="2780091"/>
    <lineage>
        <taxon>Bacteria</taxon>
        <taxon>Pseudomonadati</taxon>
        <taxon>Pseudomonadota</taxon>
        <taxon>Gammaproteobacteria</taxon>
        <taxon>Lysobacterales</taxon>
        <taxon>Rhodanobacteraceae</taxon>
        <taxon>Luteibacter</taxon>
    </lineage>
</organism>
<keyword evidence="2" id="KW-1185">Reference proteome</keyword>
<keyword evidence="1" id="KW-0489">Methyltransferase</keyword>